<dbReference type="Proteomes" id="UP000658382">
    <property type="component" value="Unassembled WGS sequence"/>
</dbReference>
<dbReference type="Pfam" id="PF02397">
    <property type="entry name" value="Bac_transf"/>
    <property type="match status" value="1"/>
</dbReference>
<keyword evidence="2" id="KW-1133">Transmembrane helix</keyword>
<keyword evidence="4" id="KW-0808">Transferase</keyword>
<dbReference type="PANTHER" id="PTHR30576:SF0">
    <property type="entry name" value="UNDECAPRENYL-PHOSPHATE N-ACETYLGALACTOSAMINYL 1-PHOSPHATE TRANSFERASE-RELATED"/>
    <property type="match status" value="1"/>
</dbReference>
<organism evidence="4 5">
    <name type="scientific">Lentibacillus kapialis</name>
    <dbReference type="NCBI Taxonomy" id="340214"/>
    <lineage>
        <taxon>Bacteria</taxon>
        <taxon>Bacillati</taxon>
        <taxon>Bacillota</taxon>
        <taxon>Bacilli</taxon>
        <taxon>Bacillales</taxon>
        <taxon>Bacillaceae</taxon>
        <taxon>Lentibacillus</taxon>
    </lineage>
</organism>
<accession>A0A917V0W4</accession>
<dbReference type="EMBL" id="BMNQ01000062">
    <property type="protein sequence ID" value="GGK05717.1"/>
    <property type="molecule type" value="Genomic_DNA"/>
</dbReference>
<sequence length="223" mass="25313">MKLKKTLETPSKSLQNTISYAAVKQVIDMLCGILLIILLFPLFLVIGISILIDDGGPVIFRQTRTGKNKRPFTIWKFRTIPVSGKNNSDTGDHEYPSWDSGVPDQFIFKSKLPSGTSRIGKLLRKYSLDELPQLVNVIKGDMSLIGPRPEVPDITRYYNQQQQERLMVKPGITGFAQVSGRSNINHGKKIKYDRYYVHNLSFSLDCKILLYTVRQVIKSEGSY</sequence>
<comment type="similarity">
    <text evidence="1">Belongs to the bacterial sugar transferase family.</text>
</comment>
<dbReference type="AlphaFoldDB" id="A0A917V0W4"/>
<comment type="caution">
    <text evidence="4">The sequence shown here is derived from an EMBL/GenBank/DDBJ whole genome shotgun (WGS) entry which is preliminary data.</text>
</comment>
<keyword evidence="2" id="KW-0812">Transmembrane</keyword>
<dbReference type="RefSeq" id="WP_229671888.1">
    <property type="nucleotide sequence ID" value="NZ_BMNQ01000062.1"/>
</dbReference>
<evidence type="ECO:0000259" key="3">
    <source>
        <dbReference type="Pfam" id="PF02397"/>
    </source>
</evidence>
<dbReference type="PANTHER" id="PTHR30576">
    <property type="entry name" value="COLANIC BIOSYNTHESIS UDP-GLUCOSE LIPID CARRIER TRANSFERASE"/>
    <property type="match status" value="1"/>
</dbReference>
<protein>
    <submittedName>
        <fullName evidence="4">Sugar transferase</fullName>
    </submittedName>
</protein>
<evidence type="ECO:0000256" key="2">
    <source>
        <dbReference type="SAM" id="Phobius"/>
    </source>
</evidence>
<keyword evidence="2" id="KW-0472">Membrane</keyword>
<reference evidence="4" key="2">
    <citation type="submission" date="2020-09" db="EMBL/GenBank/DDBJ databases">
        <authorList>
            <person name="Sun Q."/>
            <person name="Ohkuma M."/>
        </authorList>
    </citation>
    <scope>NUCLEOTIDE SEQUENCE</scope>
    <source>
        <strain evidence="4">JCM 12580</strain>
    </source>
</reference>
<keyword evidence="5" id="KW-1185">Reference proteome</keyword>
<dbReference type="InterPro" id="IPR003362">
    <property type="entry name" value="Bact_transf"/>
</dbReference>
<evidence type="ECO:0000313" key="5">
    <source>
        <dbReference type="Proteomes" id="UP000658382"/>
    </source>
</evidence>
<gene>
    <name evidence="4" type="ORF">GCM10007063_30150</name>
</gene>
<dbReference type="GO" id="GO:0016780">
    <property type="term" value="F:phosphotransferase activity, for other substituted phosphate groups"/>
    <property type="evidence" value="ECO:0007669"/>
    <property type="project" value="TreeGrafter"/>
</dbReference>
<feature type="domain" description="Bacterial sugar transferase" evidence="3">
    <location>
        <begin position="24"/>
        <end position="218"/>
    </location>
</feature>
<evidence type="ECO:0000313" key="4">
    <source>
        <dbReference type="EMBL" id="GGK05717.1"/>
    </source>
</evidence>
<evidence type="ECO:0000256" key="1">
    <source>
        <dbReference type="ARBA" id="ARBA00006464"/>
    </source>
</evidence>
<proteinExistence type="inferred from homology"/>
<feature type="transmembrane region" description="Helical" evidence="2">
    <location>
        <begin position="29"/>
        <end position="52"/>
    </location>
</feature>
<name>A0A917V0W4_9BACI</name>
<reference evidence="4" key="1">
    <citation type="journal article" date="2014" name="Int. J. Syst. Evol. Microbiol.">
        <title>Complete genome sequence of Corynebacterium casei LMG S-19264T (=DSM 44701T), isolated from a smear-ripened cheese.</title>
        <authorList>
            <consortium name="US DOE Joint Genome Institute (JGI-PGF)"/>
            <person name="Walter F."/>
            <person name="Albersmeier A."/>
            <person name="Kalinowski J."/>
            <person name="Ruckert C."/>
        </authorList>
    </citation>
    <scope>NUCLEOTIDE SEQUENCE</scope>
    <source>
        <strain evidence="4">JCM 12580</strain>
    </source>
</reference>